<organism evidence="1 2">
    <name type="scientific">Vibrio phage ValKK3</name>
    <dbReference type="NCBI Taxonomy" id="1610855"/>
    <lineage>
        <taxon>Viruses</taxon>
        <taxon>Duplodnaviria</taxon>
        <taxon>Heunggongvirae</taxon>
        <taxon>Uroviricota</taxon>
        <taxon>Caudoviricetes</taxon>
        <taxon>Pantevenvirales</taxon>
        <taxon>Straboviridae</taxon>
        <taxon>Schizotequatrovirus</taxon>
        <taxon>Schizotequatrovirus valkk3</taxon>
    </lineage>
</organism>
<sequence>MSIKTFSEYLNEAKHRGSGVDTHDGKIPYVYADSKDAAAFADFVSSIGMKLDSNGELKLSTRDKVRKFFSELDQEATNFMLHGNFDIIEYM</sequence>
<dbReference type="GeneID" id="26628656"/>
<evidence type="ECO:0000313" key="2">
    <source>
        <dbReference type="Proteomes" id="UP000202888"/>
    </source>
</evidence>
<dbReference type="EMBL" id="KP671755">
    <property type="protein sequence ID" value="AJT61171.1"/>
    <property type="molecule type" value="Genomic_DNA"/>
</dbReference>
<protein>
    <submittedName>
        <fullName evidence="1">Uncharacterized protein</fullName>
    </submittedName>
</protein>
<dbReference type="RefSeq" id="YP_009201433.1">
    <property type="nucleotide sequence ID" value="NC_028829.1"/>
</dbReference>
<proteinExistence type="predicted"/>
<evidence type="ECO:0000313" key="1">
    <source>
        <dbReference type="EMBL" id="AJT61171.1"/>
    </source>
</evidence>
<dbReference type="KEGG" id="vg:26628656"/>
<name>A0A0D4DBH5_9CAUD</name>
<accession>A0A0D4DBH5</accession>
<reference evidence="1 2" key="1">
    <citation type="journal article" date="2016" name="Genom Data">
        <title>Complete genome sequence of a giant Vibrio phage ValKK3 infecting Vibrio alginolyticus.</title>
        <authorList>
            <person name="Lal T.M."/>
            <person name="Sano M."/>
            <person name="Hatai K."/>
            <person name="Ransangan J."/>
        </authorList>
    </citation>
    <scope>NUCLEOTIDE SEQUENCE [LARGE SCALE GENOMIC DNA]</scope>
</reference>
<keyword evidence="2" id="KW-1185">Reference proteome</keyword>
<dbReference type="Proteomes" id="UP000202888">
    <property type="component" value="Segment"/>
</dbReference>